<dbReference type="GeneID" id="97140486"/>
<reference evidence="1 2" key="1">
    <citation type="submission" date="2021-08" db="EMBL/GenBank/DDBJ databases">
        <title>Complete genome sequence of the strain Aneurinibacillus thermoaerophilus CCM 8960.</title>
        <authorList>
            <person name="Musilova J."/>
            <person name="Kourilova X."/>
            <person name="Pernicova I."/>
            <person name="Bezdicek M."/>
            <person name="Lengerova M."/>
            <person name="Obruca S."/>
            <person name="Sedlar K."/>
        </authorList>
    </citation>
    <scope>NUCLEOTIDE SEQUENCE [LARGE SCALE GENOMIC DNA]</scope>
    <source>
        <strain evidence="1 2">CCM 8960</strain>
    </source>
</reference>
<dbReference type="InterPro" id="IPR013324">
    <property type="entry name" value="RNA_pol_sigma_r3/r4-like"/>
</dbReference>
<evidence type="ECO:0000313" key="2">
    <source>
        <dbReference type="Proteomes" id="UP000826616"/>
    </source>
</evidence>
<accession>A0ABX8YCE0</accession>
<sequence>MQLSFLPKIDRKATQKRVEEALETARIYRQIGFVRREIGMTPAYEARYHGATNKTTDAVADCAVWNVDKEEEIRQLTERVEWAVSRLSRKEIEIIQKRYLSDEETFDYLLCDELHMSERTYARIKAKAFYKLAFMLKLEVLEEEKKAEGRLN</sequence>
<dbReference type="EMBL" id="CP080764">
    <property type="protein sequence ID" value="QYY43388.1"/>
    <property type="molecule type" value="Genomic_DNA"/>
</dbReference>
<organism evidence="1 2">
    <name type="scientific">Aneurinibacillus thermoaerophilus</name>
    <dbReference type="NCBI Taxonomy" id="143495"/>
    <lineage>
        <taxon>Bacteria</taxon>
        <taxon>Bacillati</taxon>
        <taxon>Bacillota</taxon>
        <taxon>Bacilli</taxon>
        <taxon>Bacillales</taxon>
        <taxon>Paenibacillaceae</taxon>
        <taxon>Aneurinibacillus group</taxon>
        <taxon>Aneurinibacillus</taxon>
    </lineage>
</organism>
<proteinExistence type="predicted"/>
<dbReference type="Proteomes" id="UP000826616">
    <property type="component" value="Chromosome"/>
</dbReference>
<dbReference type="InterPro" id="IPR006524">
    <property type="entry name" value="ArpU-like"/>
</dbReference>
<name>A0ABX8YCE0_ANETH</name>
<keyword evidence="2" id="KW-1185">Reference proteome</keyword>
<dbReference type="NCBIfam" id="TIGR01637">
    <property type="entry name" value="phage_arpU"/>
    <property type="match status" value="1"/>
</dbReference>
<dbReference type="RefSeq" id="WP_220559350.1">
    <property type="nucleotide sequence ID" value="NZ_CP080764.1"/>
</dbReference>
<gene>
    <name evidence="1" type="ORF">K3F53_03810</name>
</gene>
<protein>
    <submittedName>
        <fullName evidence="1">ArpU family transcriptional regulator</fullName>
    </submittedName>
</protein>
<evidence type="ECO:0000313" key="1">
    <source>
        <dbReference type="EMBL" id="QYY43388.1"/>
    </source>
</evidence>
<dbReference type="SUPFAM" id="SSF88659">
    <property type="entry name" value="Sigma3 and sigma4 domains of RNA polymerase sigma factors"/>
    <property type="match status" value="1"/>
</dbReference>